<evidence type="ECO:0000313" key="1">
    <source>
        <dbReference type="EMBL" id="PSK90815.1"/>
    </source>
</evidence>
<keyword evidence="2" id="KW-1185">Reference proteome</keyword>
<evidence type="ECO:0000313" key="2">
    <source>
        <dbReference type="Proteomes" id="UP000240572"/>
    </source>
</evidence>
<dbReference type="RefSeq" id="WP_106524082.1">
    <property type="nucleotide sequence ID" value="NZ_PYGD01000007.1"/>
</dbReference>
<gene>
    <name evidence="1" type="ORF">B0I18_107227</name>
</gene>
<dbReference type="OrthoDB" id="1521716at2"/>
<accession>A0A2P8D0S0</accession>
<dbReference type="PANTHER" id="PTHR41339:SF1">
    <property type="entry name" value="SECRETED PROTEIN"/>
    <property type="match status" value="1"/>
</dbReference>
<dbReference type="Proteomes" id="UP000240572">
    <property type="component" value="Unassembled WGS sequence"/>
</dbReference>
<organism evidence="1 2">
    <name type="scientific">Taibaiella chishuiensis</name>
    <dbReference type="NCBI Taxonomy" id="1434707"/>
    <lineage>
        <taxon>Bacteria</taxon>
        <taxon>Pseudomonadati</taxon>
        <taxon>Bacteroidota</taxon>
        <taxon>Chitinophagia</taxon>
        <taxon>Chitinophagales</taxon>
        <taxon>Chitinophagaceae</taxon>
        <taxon>Taibaiella</taxon>
    </lineage>
</organism>
<comment type="caution">
    <text evidence="1">The sequence shown here is derived from an EMBL/GenBank/DDBJ whole genome shotgun (WGS) entry which is preliminary data.</text>
</comment>
<dbReference type="EMBL" id="PYGD01000007">
    <property type="protein sequence ID" value="PSK90815.1"/>
    <property type="molecule type" value="Genomic_DNA"/>
</dbReference>
<protein>
    <submittedName>
        <fullName evidence="1">Uncharacterized protein</fullName>
    </submittedName>
</protein>
<dbReference type="AlphaFoldDB" id="A0A2P8D0S0"/>
<sequence>MKKLLTVAAVVLFTTVLIFACKKAGENNSTFESNDNRSASVRDAVACDFITLSGDITSNMTLSAANVYKLNGCVTVKSGVTLTIPAGTILQGIKTTGAQAFLIVERNGRIVANGTATNPIIFTSDQPVGSRAPGDWGGIAFFGNSNNNNSNSLSVDMGCAPYIGGGTNNADNSGIFKYVQVHFAGSPANATTTTRSALLLNSVGTGTAIDHIQITNSLNDGLAVFGGKVKLDNIFSYNQRRMDYQLSYGYQGNMQFIAALRFTPSIVPPLSVYGMNISNHPSSLSATPITKPVISNLTILGPNYCGATSVSTNYQYAVRFFNNGAAEMYNSVLSSFNGKGLLIDGQQAVNQTGLNNLQFSYNSFHNSAASTFNFISGTSWSLSGGCGTSIASWINGTGPVACRETGNQLSVATLGYDASFCGNFCASGFSPNLVLGASSLLAPVYSWDTGSAFAHPNYRGAFGSTDWTQGWIAPCPGDVNYCI</sequence>
<dbReference type="PROSITE" id="PS51257">
    <property type="entry name" value="PROKAR_LIPOPROTEIN"/>
    <property type="match status" value="1"/>
</dbReference>
<dbReference type="PANTHER" id="PTHR41339">
    <property type="entry name" value="LIPL48"/>
    <property type="match status" value="1"/>
</dbReference>
<reference evidence="1 2" key="1">
    <citation type="submission" date="2018-03" db="EMBL/GenBank/DDBJ databases">
        <title>Genomic Encyclopedia of Type Strains, Phase III (KMG-III): the genomes of soil and plant-associated and newly described type strains.</title>
        <authorList>
            <person name="Whitman W."/>
        </authorList>
    </citation>
    <scope>NUCLEOTIDE SEQUENCE [LARGE SCALE GENOMIC DNA]</scope>
    <source>
        <strain evidence="1 2">CGMCC 1.12700</strain>
    </source>
</reference>
<proteinExistence type="predicted"/>
<name>A0A2P8D0S0_9BACT</name>